<evidence type="ECO:0000313" key="2">
    <source>
        <dbReference type="Proteomes" id="UP000466345"/>
    </source>
</evidence>
<keyword evidence="2" id="KW-1185">Reference proteome</keyword>
<proteinExistence type="predicted"/>
<dbReference type="EMBL" id="WEGJ01000002">
    <property type="protein sequence ID" value="MQY10951.1"/>
    <property type="molecule type" value="Genomic_DNA"/>
</dbReference>
<accession>A0A7K0CBX9</accession>
<comment type="caution">
    <text evidence="1">The sequence shown here is derived from an EMBL/GenBank/DDBJ whole genome shotgun (WGS) entry which is preliminary data.</text>
</comment>
<dbReference type="AlphaFoldDB" id="A0A7K0CBX9"/>
<reference evidence="1 2" key="1">
    <citation type="submission" date="2019-10" db="EMBL/GenBank/DDBJ databases">
        <title>Streptomyces smaragdinus sp. nov. and Streptomyces fabii sp. nov., isolated from the gut of fungus growing-termite Macrotermes natalensis.</title>
        <authorList>
            <person name="Schwitalla J."/>
            <person name="Benndorf R."/>
            <person name="Martin K."/>
            <person name="De Beer W."/>
            <person name="Kaster A.-K."/>
            <person name="Vollmers J."/>
            <person name="Poulsen M."/>
            <person name="Beemelmanns C."/>
        </authorList>
    </citation>
    <scope>NUCLEOTIDE SEQUENCE [LARGE SCALE GENOMIC DNA]</scope>
    <source>
        <strain evidence="1 2">RB5</strain>
    </source>
</reference>
<dbReference type="Proteomes" id="UP000466345">
    <property type="component" value="Unassembled WGS sequence"/>
</dbReference>
<sequence length="220" mass="23996">MSDGIAWIGEHSYEDPTGAVPGMRGNISLTAARGVEPEDFLLRLGADIEQLRCHDMYKDYRSLALNPLAMKRAWPAMYGTCGEWLYVLEDWGMATWYAGRPTVAEMEPRTGEEIICLTMNRGDPPQRILHAPGDGHVWYTEFGAETGCASALDAALNAAGAVFPSVRDAAEADVVAYFEEHMRELPPAVFAAVGAYSGLSVDRSAVEAGDLPLAILTWER</sequence>
<organism evidence="1 2">
    <name type="scientific">Streptomyces smaragdinus</name>
    <dbReference type="NCBI Taxonomy" id="2585196"/>
    <lineage>
        <taxon>Bacteria</taxon>
        <taxon>Bacillati</taxon>
        <taxon>Actinomycetota</taxon>
        <taxon>Actinomycetes</taxon>
        <taxon>Kitasatosporales</taxon>
        <taxon>Streptomycetaceae</taxon>
        <taxon>Streptomyces</taxon>
    </lineage>
</organism>
<protein>
    <submittedName>
        <fullName evidence="1">Uncharacterized protein</fullName>
    </submittedName>
</protein>
<dbReference type="RefSeq" id="WP_228389787.1">
    <property type="nucleotide sequence ID" value="NZ_WEGJ01000002.1"/>
</dbReference>
<name>A0A7K0CBX9_9ACTN</name>
<gene>
    <name evidence="1" type="ORF">SRB5_10650</name>
</gene>
<evidence type="ECO:0000313" key="1">
    <source>
        <dbReference type="EMBL" id="MQY10951.1"/>
    </source>
</evidence>